<keyword evidence="10 15" id="KW-0067">ATP-binding</keyword>
<evidence type="ECO:0000256" key="6">
    <source>
        <dbReference type="ARBA" id="ARBA00022737"/>
    </source>
</evidence>
<comment type="caution">
    <text evidence="21">The sequence shown here is derived from an EMBL/GenBank/DDBJ whole genome shotgun (WGS) entry which is preliminary data.</text>
</comment>
<comment type="subcellular location">
    <subcellularLocation>
        <location evidence="1">Cytoplasm</location>
    </subcellularLocation>
</comment>
<dbReference type="CDD" id="cd20805">
    <property type="entry name" value="C1_DGK_rpt2"/>
    <property type="match status" value="1"/>
</dbReference>
<dbReference type="FunFam" id="1.10.10.820:FF:000001">
    <property type="entry name" value="Myosin heavy chain"/>
    <property type="match status" value="1"/>
</dbReference>
<evidence type="ECO:0000256" key="13">
    <source>
        <dbReference type="ARBA" id="ARBA00023175"/>
    </source>
</evidence>
<reference evidence="21 22" key="1">
    <citation type="submission" date="2017-03" db="EMBL/GenBank/DDBJ databases">
        <title>Genome of the blue death feigning beetle - Asbolus verrucosus.</title>
        <authorList>
            <person name="Rider S.D."/>
        </authorList>
    </citation>
    <scope>NUCLEOTIDE SEQUENCE [LARGE SCALE GENOMIC DNA]</scope>
    <source>
        <strain evidence="21">Butters</strain>
        <tissue evidence="21">Head and leg muscle</tissue>
    </source>
</reference>
<feature type="compositionally biased region" description="Basic residues" evidence="16">
    <location>
        <begin position="1564"/>
        <end position="1574"/>
    </location>
</feature>
<feature type="region of interest" description="Disordered" evidence="16">
    <location>
        <begin position="1194"/>
        <end position="1274"/>
    </location>
</feature>
<dbReference type="GO" id="GO:0005737">
    <property type="term" value="C:cytoplasm"/>
    <property type="evidence" value="ECO:0007669"/>
    <property type="project" value="UniProtKB-SubCell"/>
</dbReference>
<keyword evidence="4" id="KW-0963">Cytoplasm</keyword>
<dbReference type="Pfam" id="PF00612">
    <property type="entry name" value="IQ"/>
    <property type="match status" value="4"/>
</dbReference>
<feature type="compositionally biased region" description="Low complexity" evidence="16">
    <location>
        <begin position="1210"/>
        <end position="1219"/>
    </location>
</feature>
<keyword evidence="22" id="KW-1185">Reference proteome</keyword>
<protein>
    <submittedName>
        <fullName evidence="21">Unconventional myosin-IXa</fullName>
    </submittedName>
</protein>
<dbReference type="GO" id="GO:0000146">
    <property type="term" value="F:microfilament motor activity"/>
    <property type="evidence" value="ECO:0007669"/>
    <property type="project" value="InterPro"/>
</dbReference>
<keyword evidence="12 15" id="KW-0518">Myosin</keyword>
<dbReference type="CDD" id="cd23767">
    <property type="entry name" value="IQCD"/>
    <property type="match status" value="1"/>
</dbReference>
<evidence type="ECO:0000256" key="5">
    <source>
        <dbReference type="ARBA" id="ARBA00022723"/>
    </source>
</evidence>
<dbReference type="GO" id="GO:0009653">
    <property type="term" value="P:anatomical structure morphogenesis"/>
    <property type="evidence" value="ECO:0007669"/>
    <property type="project" value="UniProtKB-ARBA"/>
</dbReference>
<feature type="region of interest" description="Disordered" evidence="16">
    <location>
        <begin position="1409"/>
        <end position="1480"/>
    </location>
</feature>
<feature type="domain" description="Phorbol-ester/DAG-type" evidence="17">
    <location>
        <begin position="1498"/>
        <end position="1552"/>
    </location>
</feature>
<dbReference type="CDD" id="cd20818">
    <property type="entry name" value="C1_Myosin-IX"/>
    <property type="match status" value="1"/>
</dbReference>
<dbReference type="SMART" id="SM00314">
    <property type="entry name" value="RA"/>
    <property type="match status" value="1"/>
</dbReference>
<dbReference type="InterPro" id="IPR000159">
    <property type="entry name" value="RA_dom"/>
</dbReference>
<evidence type="ECO:0000256" key="9">
    <source>
        <dbReference type="ARBA" id="ARBA00022833"/>
    </source>
</evidence>
<evidence type="ECO:0000256" key="3">
    <source>
        <dbReference type="ARBA" id="ARBA00022468"/>
    </source>
</evidence>
<dbReference type="GO" id="GO:0035556">
    <property type="term" value="P:intracellular signal transduction"/>
    <property type="evidence" value="ECO:0007669"/>
    <property type="project" value="InterPro"/>
</dbReference>
<dbReference type="PRINTS" id="PR00193">
    <property type="entry name" value="MYOSINHEAVY"/>
</dbReference>
<dbReference type="PROSITE" id="PS50096">
    <property type="entry name" value="IQ"/>
    <property type="match status" value="3"/>
</dbReference>
<dbReference type="Pfam" id="PF00620">
    <property type="entry name" value="RhoGAP"/>
    <property type="match status" value="1"/>
</dbReference>
<evidence type="ECO:0000256" key="12">
    <source>
        <dbReference type="ARBA" id="ARBA00023123"/>
    </source>
</evidence>
<dbReference type="Gene3D" id="1.10.555.10">
    <property type="entry name" value="Rho GTPase activation protein"/>
    <property type="match status" value="1"/>
</dbReference>
<feature type="domain" description="Ras-associating" evidence="18">
    <location>
        <begin position="8"/>
        <end position="106"/>
    </location>
</feature>
<evidence type="ECO:0000256" key="16">
    <source>
        <dbReference type="SAM" id="MobiDB-lite"/>
    </source>
</evidence>
<keyword evidence="8" id="KW-0863">Zinc-finger</keyword>
<dbReference type="InterPro" id="IPR046349">
    <property type="entry name" value="C1-like_sf"/>
</dbReference>
<dbReference type="Gene3D" id="3.30.60.20">
    <property type="match status" value="2"/>
</dbReference>
<dbReference type="GO" id="GO:0051015">
    <property type="term" value="F:actin filament binding"/>
    <property type="evidence" value="ECO:0007669"/>
    <property type="project" value="TreeGrafter"/>
</dbReference>
<evidence type="ECO:0000259" key="17">
    <source>
        <dbReference type="PROSITE" id="PS50081"/>
    </source>
</evidence>
<evidence type="ECO:0000313" key="21">
    <source>
        <dbReference type="EMBL" id="RZC39609.1"/>
    </source>
</evidence>
<dbReference type="InterPro" id="IPR000198">
    <property type="entry name" value="RhoGAP_dom"/>
</dbReference>
<dbReference type="Gene3D" id="6.20.240.20">
    <property type="match status" value="1"/>
</dbReference>
<evidence type="ECO:0000256" key="10">
    <source>
        <dbReference type="ARBA" id="ARBA00022840"/>
    </source>
</evidence>
<dbReference type="PROSITE" id="PS50200">
    <property type="entry name" value="RA"/>
    <property type="match status" value="1"/>
</dbReference>
<evidence type="ECO:0000256" key="7">
    <source>
        <dbReference type="ARBA" id="ARBA00022741"/>
    </source>
</evidence>
<dbReference type="STRING" id="1661398.A0A482W4F8"/>
<keyword evidence="14 15" id="KW-0009">Actin-binding</keyword>
<dbReference type="SUPFAM" id="SSF52540">
    <property type="entry name" value="P-loop containing nucleoside triphosphate hydrolases"/>
    <property type="match status" value="1"/>
</dbReference>
<feature type="region of interest" description="Actin-binding" evidence="15">
    <location>
        <begin position="867"/>
        <end position="889"/>
    </location>
</feature>
<dbReference type="PROSITE" id="PS50238">
    <property type="entry name" value="RHOGAP"/>
    <property type="match status" value="1"/>
</dbReference>
<evidence type="ECO:0000313" key="22">
    <source>
        <dbReference type="Proteomes" id="UP000292052"/>
    </source>
</evidence>
<dbReference type="InterPro" id="IPR046987">
    <property type="entry name" value="Myo9"/>
</dbReference>
<feature type="region of interest" description="Disordered" evidence="16">
    <location>
        <begin position="765"/>
        <end position="792"/>
    </location>
</feature>
<keyword evidence="9" id="KW-0862">Zinc</keyword>
<dbReference type="GO" id="GO:0005096">
    <property type="term" value="F:GTPase activator activity"/>
    <property type="evidence" value="ECO:0007669"/>
    <property type="project" value="UniProtKB-KW"/>
</dbReference>
<sequence length="2140" mass="245607">MMPTTENNRYIVQVYVGALSALYEALSVEASKQTTSEEIVSCIVERLLLNETLSYELAEVIGDDFGEECKERRLAPSENPVQVMMLWPKNRTDQASYRFYLRERINDFGWQDQFVMDPQLIKDYFHRFLYQPKDREYPDLCQLPDLNEQTLLDNLRARFVAGHIYTYVGSILIALNPFKFYPIYNPKYVKLYQNRKLGPNLPPHIFAVADTAYYCMLKDRKNQCIVISGESGSGKTESTNFLLHHLTALSQKGSHGSGVEQTILSAGPVLEAFGNAKTAHNNNSSRFGKFIQVNYKENGMVHGAVVQKYLLEKSRICSQGRNERNYHVFYYLLEGATEQEKQILHLKTPDQYYYLNKSCYTLENVDESYEFSRLKQSMEMVGFTAEKQRRLFSVLSAVLLLGNVEFQPRRPAYHHDESVGVKNPEVVYLISELLRVKQETLLQALTAKKARASGETLVITYKLPEAIASRDAMAKCLYGALFDWIVLQVNHALLSKKDTLREHQGNSIGVLDIFGFEDFGLNNSFEQLCINYANEHLQYYFNQHVFKYEQEEYRKEGIRWNNIDFMDNTGCLQLIEGKLNGLLCLLDDQCNFPGATNETLLQKFNTVHKDNRFYLKPQKKEGAFIVVHYAGRVKYQVTDMREKNLDLMRQDIVGVLKNSSMAFVRELVGADPVAVFRWAIVRAFFRAYFAFHEAGRKHRQGRVDGNKNNIQQRYQRNHIPNENIISKQRNILSINRLGRNNENEVPSNNNHNRLSWPQFYQRNRSAGVGNKSVDDERRRKDSSSSNPNTALERVLCPDEARAIQRANQIVMKNKSFRPRERGKKGLKNLQSVKTLAGRTGITATNQGQLGKARKQPMTVTAQFQQSLHSLMDTLNQANPFFIRCIKSNGNKIPNQFDDETVQRQLRYTGMLETVRIRQAGFNVRLTYDEFIQLYRILLPKGLLSSQNDVRDFLATLNLDRDNYQLGSSKVFLRESEKHKLDCKLHQQIMASIVTLQRWFRVCLERRRFLRIKSAVITIQSYCRMYLVQKFVKRATAVLKIQKAWRGYKCRSWMQKLKEGVVTFQAHCRGFMLRKALSEQESHNKLTKQSRLPRGGKDQDSDEYVILTGLHRDADFCWFRSSGYQDDGDLDASHNRLSLRSTLSLPAVTNTHSSPTYFMYHQNNRLEDTKKEGVILDSTIKRKITKAHKTIDYSDLEFEPQRKGSDESLESQRSLESQQSTDSHTGLVVRELNRQEMGRPKSKYGQWSTQSTRSETDSESGIAHSAPPTVGEKYPPYGSFSSEEVFMGKSDQDISPKAQLTRAPPVGSWSNFSGKREYRYVSEGRSSDSLKSLPPVRRPNREINRLGIDDKQDVYYAYDHTPNKLEQILGKPEAPIRSTRKTKRHVKSLGEEVPDSGSIDKNVILGTIEETKALHPDSRHRKEDPSNFLQHDMNLSKPSLTPKRQRHNIGLDLRRRNSDPATKGSLVSEHPEGVSPQNKVASQDDFKWQKNSTSFSIAGHVFRKIHRLQKDDLCTFCNGKLDIFLTHIYKCSNCKKLFHTKCIQNKSVLQMPCDMHYSNTESGKGGRRKQRKHSRTPYDFRKPEDGKFNLTGTSEFTDRTDQIITGTEELTLMQQFITDKIMKIENDVGEKPSDVDRLFKQALREFKDNLVQIYSSASKHGFEAGCIRYKDLITNFMQAMETVCQREQKENDEDFPVTMGVNAFRGFMNEFMSTRAEEKPNKTKRKKEKKRKVETIKHKGHTFLLTIINIPTACEICNSFFMWPIERGLVCQSCKLTCHKKCYNNASNNCNKESGCQGDSHKVFGVPLVSLITENNKIPLVIERLLRTIEMHGSYTEGIYRKSGVSSKIKELKVKMDENPDEVDFEKYQVHVLASVLKSFLREMPEPLLTFECYENFITAANLEDAQDRVTTLYDILKKLPPANYDLMERLVFHLARVALHEEVNRMSAASLAIVFAPCVLRTNKVVPAQDSLQDIGSQTQCIETIIREQLRKVRSTLDDIDTLDTACQAATNRLSSLRSSKVFSPDELLPANQPSQQQTNDEEHLLVDHIQEIQKEKEHLTSTLPTLTHAMSDDDMLSTDGDGSLDDISCIAEHERSRVPVVRSISGGDAIPPLLPKLKRQLSSDVGAKVVEDCEDPIMV</sequence>
<dbReference type="PROSITE" id="PS00479">
    <property type="entry name" value="ZF_DAG_PE_1"/>
    <property type="match status" value="1"/>
</dbReference>
<dbReference type="Proteomes" id="UP000292052">
    <property type="component" value="Unassembled WGS sequence"/>
</dbReference>
<dbReference type="OrthoDB" id="312459at2759"/>
<feature type="binding site" evidence="15">
    <location>
        <begin position="229"/>
        <end position="236"/>
    </location>
    <ligand>
        <name>ATP</name>
        <dbReference type="ChEBI" id="CHEBI:30616"/>
    </ligand>
</feature>
<dbReference type="CDD" id="cd04377">
    <property type="entry name" value="RhoGAP_myosin_IX"/>
    <property type="match status" value="1"/>
</dbReference>
<evidence type="ECO:0000256" key="14">
    <source>
        <dbReference type="ARBA" id="ARBA00023203"/>
    </source>
</evidence>
<dbReference type="Gene3D" id="3.10.20.90">
    <property type="entry name" value="Phosphatidylinositol 3-kinase Catalytic Subunit, Chain A, domain 1"/>
    <property type="match status" value="1"/>
</dbReference>
<dbReference type="SUPFAM" id="SSF48350">
    <property type="entry name" value="GTPase activation domain, GAP"/>
    <property type="match status" value="1"/>
</dbReference>
<evidence type="ECO:0000256" key="8">
    <source>
        <dbReference type="ARBA" id="ARBA00022771"/>
    </source>
</evidence>
<dbReference type="GO" id="GO:0048731">
    <property type="term" value="P:system development"/>
    <property type="evidence" value="ECO:0007669"/>
    <property type="project" value="UniProtKB-ARBA"/>
</dbReference>
<dbReference type="Gene3D" id="1.10.10.820">
    <property type="match status" value="1"/>
</dbReference>
<evidence type="ECO:0000256" key="2">
    <source>
        <dbReference type="ARBA" id="ARBA00008314"/>
    </source>
</evidence>
<dbReference type="InterPro" id="IPR008936">
    <property type="entry name" value="Rho_GTPase_activation_prot"/>
</dbReference>
<dbReference type="Gene3D" id="1.20.58.530">
    <property type="match status" value="2"/>
</dbReference>
<dbReference type="GO" id="GO:0008270">
    <property type="term" value="F:zinc ion binding"/>
    <property type="evidence" value="ECO:0007669"/>
    <property type="project" value="UniProtKB-KW"/>
</dbReference>
<evidence type="ECO:0000259" key="18">
    <source>
        <dbReference type="PROSITE" id="PS50200"/>
    </source>
</evidence>
<dbReference type="InterPro" id="IPR046990">
    <property type="entry name" value="RhoGAP_myosin_IX"/>
</dbReference>
<dbReference type="InterPro" id="IPR002219">
    <property type="entry name" value="PKC_DAG/PE"/>
</dbReference>
<dbReference type="InterPro" id="IPR001609">
    <property type="entry name" value="Myosin_head_motor_dom-like"/>
</dbReference>
<keyword evidence="7 15" id="KW-0547">Nucleotide-binding</keyword>
<keyword evidence="3" id="KW-0343">GTPase activation</keyword>
<dbReference type="SUPFAM" id="SSF57889">
    <property type="entry name" value="Cysteine-rich domain"/>
    <property type="match status" value="2"/>
</dbReference>
<dbReference type="SMART" id="SM00324">
    <property type="entry name" value="RhoGAP"/>
    <property type="match status" value="1"/>
</dbReference>
<accession>A0A482W4F8</accession>
<dbReference type="GO" id="GO:0005884">
    <property type="term" value="C:actin filament"/>
    <property type="evidence" value="ECO:0007669"/>
    <property type="project" value="TreeGrafter"/>
</dbReference>
<feature type="compositionally biased region" description="Basic and acidic residues" evidence="16">
    <location>
        <begin position="772"/>
        <end position="782"/>
    </location>
</feature>
<dbReference type="Pfam" id="PF00788">
    <property type="entry name" value="RA"/>
    <property type="match status" value="1"/>
</dbReference>
<dbReference type="GO" id="GO:0048513">
    <property type="term" value="P:animal organ development"/>
    <property type="evidence" value="ECO:0007669"/>
    <property type="project" value="UniProtKB-ARBA"/>
</dbReference>
<evidence type="ECO:0000256" key="1">
    <source>
        <dbReference type="ARBA" id="ARBA00004496"/>
    </source>
</evidence>
<dbReference type="FunFam" id="3.40.850.10:FF:000008">
    <property type="entry name" value="Putative unconventional myosin-IXa"/>
    <property type="match status" value="1"/>
</dbReference>
<dbReference type="Pfam" id="PF00063">
    <property type="entry name" value="Myosin_head"/>
    <property type="match status" value="2"/>
</dbReference>
<feature type="domain" description="Myosin motor" evidence="20">
    <location>
        <begin position="135"/>
        <end position="985"/>
    </location>
</feature>
<feature type="region of interest" description="Disordered" evidence="16">
    <location>
        <begin position="1556"/>
        <end position="1580"/>
    </location>
</feature>
<feature type="compositionally biased region" description="Basic and acidic residues" evidence="16">
    <location>
        <begin position="1409"/>
        <end position="1424"/>
    </location>
</feature>
<dbReference type="GO" id="GO:0005524">
    <property type="term" value="F:ATP binding"/>
    <property type="evidence" value="ECO:0007669"/>
    <property type="project" value="UniProtKB-UniRule"/>
</dbReference>
<proteinExistence type="inferred from homology"/>
<dbReference type="SMART" id="SM00242">
    <property type="entry name" value="MYSc"/>
    <property type="match status" value="1"/>
</dbReference>
<dbReference type="GO" id="GO:0009888">
    <property type="term" value="P:tissue development"/>
    <property type="evidence" value="ECO:0007669"/>
    <property type="project" value="UniProtKB-ARBA"/>
</dbReference>
<dbReference type="Gene3D" id="1.20.5.190">
    <property type="match status" value="2"/>
</dbReference>
<dbReference type="CDD" id="cd01385">
    <property type="entry name" value="MYSc_Myo9"/>
    <property type="match status" value="1"/>
</dbReference>
<feature type="domain" description="Rho-GAP" evidence="19">
    <location>
        <begin position="1805"/>
        <end position="1993"/>
    </location>
</feature>
<gene>
    <name evidence="21" type="ORF">BDFB_000670</name>
</gene>
<keyword evidence="5" id="KW-0479">Metal-binding</keyword>
<dbReference type="CDD" id="cd01779">
    <property type="entry name" value="RA_Myosin-IX"/>
    <property type="match status" value="1"/>
</dbReference>
<keyword evidence="13 15" id="KW-0505">Motor protein</keyword>
<dbReference type="InterPro" id="IPR036023">
    <property type="entry name" value="MYSc_Myo9"/>
</dbReference>
<evidence type="ECO:0000256" key="4">
    <source>
        <dbReference type="ARBA" id="ARBA00022490"/>
    </source>
</evidence>
<dbReference type="Pfam" id="PF00130">
    <property type="entry name" value="C1_1"/>
    <property type="match status" value="1"/>
</dbReference>
<comment type="similarity">
    <text evidence="2 15">Belongs to the TRAFAC class myosin-kinesin ATPase superfamily. Myosin family.</text>
</comment>
<organism evidence="21 22">
    <name type="scientific">Asbolus verrucosus</name>
    <name type="common">Desert ironclad beetle</name>
    <dbReference type="NCBI Taxonomy" id="1661398"/>
    <lineage>
        <taxon>Eukaryota</taxon>
        <taxon>Metazoa</taxon>
        <taxon>Ecdysozoa</taxon>
        <taxon>Arthropoda</taxon>
        <taxon>Hexapoda</taxon>
        <taxon>Insecta</taxon>
        <taxon>Pterygota</taxon>
        <taxon>Neoptera</taxon>
        <taxon>Endopterygota</taxon>
        <taxon>Coleoptera</taxon>
        <taxon>Polyphaga</taxon>
        <taxon>Cucujiformia</taxon>
        <taxon>Tenebrionidae</taxon>
        <taxon>Pimeliinae</taxon>
        <taxon>Asbolus</taxon>
    </lineage>
</organism>
<keyword evidence="11" id="KW-0175">Coiled coil</keyword>
<dbReference type="InterPro" id="IPR029071">
    <property type="entry name" value="Ubiquitin-like_domsf"/>
</dbReference>
<dbReference type="InterPro" id="IPR036961">
    <property type="entry name" value="Kinesin_motor_dom_sf"/>
</dbReference>
<evidence type="ECO:0000256" key="15">
    <source>
        <dbReference type="PROSITE-ProRule" id="PRU00782"/>
    </source>
</evidence>
<dbReference type="EMBL" id="QDEB01032591">
    <property type="protein sequence ID" value="RZC39609.1"/>
    <property type="molecule type" value="Genomic_DNA"/>
</dbReference>
<dbReference type="SMART" id="SM00109">
    <property type="entry name" value="C1"/>
    <property type="match status" value="2"/>
</dbReference>
<dbReference type="SUPFAM" id="SSF54236">
    <property type="entry name" value="Ubiquitin-like"/>
    <property type="match status" value="1"/>
</dbReference>
<dbReference type="InterPro" id="IPR027417">
    <property type="entry name" value="P-loop_NTPase"/>
</dbReference>
<dbReference type="PROSITE" id="PS50081">
    <property type="entry name" value="ZF_DAG_PE_2"/>
    <property type="match status" value="2"/>
</dbReference>
<dbReference type="SMART" id="SM00015">
    <property type="entry name" value="IQ"/>
    <property type="match status" value="4"/>
</dbReference>
<evidence type="ECO:0000256" key="11">
    <source>
        <dbReference type="ARBA" id="ARBA00023054"/>
    </source>
</evidence>
<name>A0A482W4F8_ASBVE</name>
<dbReference type="PANTHER" id="PTHR46184">
    <property type="entry name" value="UNCONVENTIONAL MYOSIN-IXB-LIKE PROTEIN"/>
    <property type="match status" value="1"/>
</dbReference>
<keyword evidence="6" id="KW-0677">Repeat</keyword>
<dbReference type="PROSITE" id="PS51456">
    <property type="entry name" value="MYOSIN_MOTOR"/>
    <property type="match status" value="1"/>
</dbReference>
<dbReference type="Gene3D" id="3.40.850.10">
    <property type="entry name" value="Kinesin motor domain"/>
    <property type="match status" value="2"/>
</dbReference>
<evidence type="ECO:0000259" key="19">
    <source>
        <dbReference type="PROSITE" id="PS50238"/>
    </source>
</evidence>
<dbReference type="Gene3D" id="1.20.120.720">
    <property type="entry name" value="Myosin VI head, motor domain, U50 subdomain"/>
    <property type="match status" value="1"/>
</dbReference>
<dbReference type="GO" id="GO:0016459">
    <property type="term" value="C:myosin complex"/>
    <property type="evidence" value="ECO:0007669"/>
    <property type="project" value="UniProtKB-KW"/>
</dbReference>
<feature type="domain" description="Phorbol-ester/DAG-type" evidence="17">
    <location>
        <begin position="1739"/>
        <end position="1789"/>
    </location>
</feature>
<dbReference type="InterPro" id="IPR000048">
    <property type="entry name" value="IQ_motif_EF-hand-BS"/>
</dbReference>
<evidence type="ECO:0000259" key="20">
    <source>
        <dbReference type="PROSITE" id="PS51456"/>
    </source>
</evidence>
<dbReference type="PANTHER" id="PTHR46184:SF5">
    <property type="entry name" value="UNCONVENTIONAL MYOSIN-IXA-LIKE"/>
    <property type="match status" value="1"/>
</dbReference>